<evidence type="ECO:0000313" key="2">
    <source>
        <dbReference type="RefSeq" id="XP_034248969.1"/>
    </source>
</evidence>
<organism evidence="2">
    <name type="scientific">Thrips palmi</name>
    <name type="common">Melon thrips</name>
    <dbReference type="NCBI Taxonomy" id="161013"/>
    <lineage>
        <taxon>Eukaryota</taxon>
        <taxon>Metazoa</taxon>
        <taxon>Ecdysozoa</taxon>
        <taxon>Arthropoda</taxon>
        <taxon>Hexapoda</taxon>
        <taxon>Insecta</taxon>
        <taxon>Pterygota</taxon>
        <taxon>Neoptera</taxon>
        <taxon>Paraneoptera</taxon>
        <taxon>Thysanoptera</taxon>
        <taxon>Terebrantia</taxon>
        <taxon>Thripoidea</taxon>
        <taxon>Thripidae</taxon>
        <taxon>Thrips</taxon>
    </lineage>
</organism>
<dbReference type="KEGG" id="tpal:117649894"/>
<dbReference type="GeneID" id="117649894"/>
<dbReference type="Proteomes" id="UP000515158">
    <property type="component" value="Unplaced"/>
</dbReference>
<gene>
    <name evidence="2" type="primary">LOC117649894</name>
</gene>
<name>A0A6P8ZUV8_THRPL</name>
<keyword evidence="1" id="KW-1185">Reference proteome</keyword>
<accession>A0A6P8ZUV8</accession>
<proteinExistence type="predicted"/>
<protein>
    <submittedName>
        <fullName evidence="2">Uncharacterized protein LOC117649894</fullName>
    </submittedName>
</protein>
<dbReference type="RefSeq" id="XP_034248969.1">
    <property type="nucleotide sequence ID" value="XM_034393078.1"/>
</dbReference>
<evidence type="ECO:0000313" key="1">
    <source>
        <dbReference type="Proteomes" id="UP000515158"/>
    </source>
</evidence>
<dbReference type="AlphaFoldDB" id="A0A6P8ZUV8"/>
<reference evidence="2" key="1">
    <citation type="submission" date="2025-08" db="UniProtKB">
        <authorList>
            <consortium name="RefSeq"/>
        </authorList>
    </citation>
    <scope>IDENTIFICATION</scope>
    <source>
        <tissue evidence="2">Total insect</tissue>
    </source>
</reference>
<dbReference type="InParanoid" id="A0A6P8ZUV8"/>
<sequence length="203" mass="21805">MEYADNSSGAEEAVLKRLQKRLKALAGARALQGPVLKATVEENCDDSWYIAGGDIRIGIAASLTSKEKKAVCEALEGLDVDYEVDDDDKEAVAAYGDVDVTALQGVMAKLPDCAAGQGVPRGAVLISGKGRLEVFFQEQPSREVHGFKMFGQVKSEGDLHALEGAGCRLNVCEDERYGRGYSDCFCQTGNTQSTTLNDAEFLK</sequence>